<reference evidence="9" key="1">
    <citation type="journal article" date="2019" name="Int. J. Syst. Evol. Microbiol.">
        <title>The Global Catalogue of Microorganisms (GCM) 10K type strain sequencing project: providing services to taxonomists for standard genome sequencing and annotation.</title>
        <authorList>
            <consortium name="The Broad Institute Genomics Platform"/>
            <consortium name="The Broad Institute Genome Sequencing Center for Infectious Disease"/>
            <person name="Wu L."/>
            <person name="Ma J."/>
        </authorList>
    </citation>
    <scope>NUCLEOTIDE SEQUENCE [LARGE SCALE GENOMIC DNA]</scope>
    <source>
        <strain evidence="9">CCUG 50213</strain>
    </source>
</reference>
<evidence type="ECO:0000313" key="9">
    <source>
        <dbReference type="Proteomes" id="UP001597181"/>
    </source>
</evidence>
<feature type="transmembrane region" description="Helical" evidence="6">
    <location>
        <begin position="28"/>
        <end position="48"/>
    </location>
</feature>
<sequence length="255" mass="27154">MSDRHEGRQALADKIRDEHLHGSGRSKFVFKVLVALIAVVAAAAVLWLQFATSGTADSDVAAPQNSTEQFGFLHTSDAAAGRNPVTVTIYEDFLCPSCKVFHDETADYLAEQVTAGTIDVEYRPIAFLVNASPDEYTQRASNAAACVADLGGVGAFIAMHDLLLANQPEEGATGLTDDQLTEFAEQAGVADAVSCIADRTFESWAAQALDAAIDADVTSTPTIRVNDVTILRSADGKETMPGLEEVQYAIEQLAE</sequence>
<keyword evidence="6" id="KW-0812">Transmembrane</keyword>
<keyword evidence="9" id="KW-1185">Reference proteome</keyword>
<gene>
    <name evidence="8" type="ORF">ACFQ3U_06025</name>
</gene>
<keyword evidence="4" id="KW-1015">Disulfide bond</keyword>
<organism evidence="8 9">
    <name type="scientific">Leucobacter albus</name>
    <dbReference type="NCBI Taxonomy" id="272210"/>
    <lineage>
        <taxon>Bacteria</taxon>
        <taxon>Bacillati</taxon>
        <taxon>Actinomycetota</taxon>
        <taxon>Actinomycetes</taxon>
        <taxon>Micrococcales</taxon>
        <taxon>Microbacteriaceae</taxon>
        <taxon>Leucobacter</taxon>
    </lineage>
</organism>
<protein>
    <submittedName>
        <fullName evidence="8">DsbA family protein</fullName>
    </submittedName>
</protein>
<dbReference type="InterPro" id="IPR036249">
    <property type="entry name" value="Thioredoxin-like_sf"/>
</dbReference>
<dbReference type="InterPro" id="IPR012336">
    <property type="entry name" value="Thioredoxin-like_fold"/>
</dbReference>
<dbReference type="EMBL" id="JBHTLY010000002">
    <property type="protein sequence ID" value="MFD1201446.1"/>
    <property type="molecule type" value="Genomic_DNA"/>
</dbReference>
<comment type="caution">
    <text evidence="8">The sequence shown here is derived from an EMBL/GenBank/DDBJ whole genome shotgun (WGS) entry which is preliminary data.</text>
</comment>
<dbReference type="PANTHER" id="PTHR13887">
    <property type="entry name" value="GLUTATHIONE S-TRANSFERASE KAPPA"/>
    <property type="match status" value="1"/>
</dbReference>
<evidence type="ECO:0000256" key="4">
    <source>
        <dbReference type="ARBA" id="ARBA00023157"/>
    </source>
</evidence>
<dbReference type="Gene3D" id="3.40.30.10">
    <property type="entry name" value="Glutaredoxin"/>
    <property type="match status" value="1"/>
</dbReference>
<dbReference type="SUPFAM" id="SSF52833">
    <property type="entry name" value="Thioredoxin-like"/>
    <property type="match status" value="1"/>
</dbReference>
<feature type="domain" description="Thioredoxin-like fold" evidence="7">
    <location>
        <begin position="84"/>
        <end position="231"/>
    </location>
</feature>
<evidence type="ECO:0000256" key="3">
    <source>
        <dbReference type="ARBA" id="ARBA00023002"/>
    </source>
</evidence>
<dbReference type="RefSeq" id="WP_343958217.1">
    <property type="nucleotide sequence ID" value="NZ_BAAAKZ010000002.1"/>
</dbReference>
<evidence type="ECO:0000256" key="6">
    <source>
        <dbReference type="SAM" id="Phobius"/>
    </source>
</evidence>
<keyword evidence="6" id="KW-1133">Transmembrane helix</keyword>
<dbReference type="Pfam" id="PF13462">
    <property type="entry name" value="Thioredoxin_4"/>
    <property type="match status" value="1"/>
</dbReference>
<evidence type="ECO:0000313" key="8">
    <source>
        <dbReference type="EMBL" id="MFD1201446.1"/>
    </source>
</evidence>
<name>A0ABW3TL54_9MICO</name>
<keyword evidence="2" id="KW-0732">Signal</keyword>
<keyword evidence="3" id="KW-0560">Oxidoreductase</keyword>
<comment type="similarity">
    <text evidence="1">Belongs to the thioredoxin family. DsbA subfamily.</text>
</comment>
<dbReference type="PANTHER" id="PTHR13887:SF14">
    <property type="entry name" value="DISULFIDE BOND FORMATION PROTEIN D"/>
    <property type="match status" value="1"/>
</dbReference>
<evidence type="ECO:0000256" key="2">
    <source>
        <dbReference type="ARBA" id="ARBA00022729"/>
    </source>
</evidence>
<evidence type="ECO:0000256" key="1">
    <source>
        <dbReference type="ARBA" id="ARBA00005791"/>
    </source>
</evidence>
<accession>A0ABW3TL54</accession>
<keyword evidence="5" id="KW-0676">Redox-active center</keyword>
<evidence type="ECO:0000259" key="7">
    <source>
        <dbReference type="Pfam" id="PF13462"/>
    </source>
</evidence>
<dbReference type="Proteomes" id="UP001597181">
    <property type="component" value="Unassembled WGS sequence"/>
</dbReference>
<keyword evidence="6" id="KW-0472">Membrane</keyword>
<proteinExistence type="inferred from homology"/>
<evidence type="ECO:0000256" key="5">
    <source>
        <dbReference type="ARBA" id="ARBA00023284"/>
    </source>
</evidence>